<feature type="compositionally biased region" description="Acidic residues" evidence="2">
    <location>
        <begin position="296"/>
        <end position="306"/>
    </location>
</feature>
<dbReference type="Proteomes" id="UP000284702">
    <property type="component" value="Unassembled WGS sequence"/>
</dbReference>
<name>A0A425DK58_APHAT</name>
<protein>
    <submittedName>
        <fullName evidence="3">Uncharacterized protein</fullName>
    </submittedName>
</protein>
<organism evidence="3 4">
    <name type="scientific">Aphanomyces astaci</name>
    <name type="common">Crayfish plague agent</name>
    <dbReference type="NCBI Taxonomy" id="112090"/>
    <lineage>
        <taxon>Eukaryota</taxon>
        <taxon>Sar</taxon>
        <taxon>Stramenopiles</taxon>
        <taxon>Oomycota</taxon>
        <taxon>Saprolegniomycetes</taxon>
        <taxon>Saprolegniales</taxon>
        <taxon>Verrucalvaceae</taxon>
        <taxon>Aphanomyces</taxon>
    </lineage>
</organism>
<evidence type="ECO:0000313" key="4">
    <source>
        <dbReference type="Proteomes" id="UP000284702"/>
    </source>
</evidence>
<reference evidence="3" key="1">
    <citation type="submission" date="2018-07" db="EMBL/GenBank/DDBJ databases">
        <title>Annotation of Aphanomyces astaci genome assembly.</title>
        <authorList>
            <person name="Studholme D.J."/>
        </authorList>
    </citation>
    <scope>NUCLEOTIDE SEQUENCE [LARGE SCALE GENOMIC DNA]</scope>
    <source>
        <strain evidence="3">Pc</strain>
    </source>
</reference>
<dbReference type="VEuPathDB" id="FungiDB:H257_04160"/>
<keyword evidence="1" id="KW-0175">Coiled coil</keyword>
<evidence type="ECO:0000313" key="3">
    <source>
        <dbReference type="EMBL" id="RQM29627.1"/>
    </source>
</evidence>
<sequence>MAAPGQLTVEASRLTQATIPTIEDTSKTDWEQRYDDVHEDLKRARQENETLGQLVRAHERVCAENQKAFDRMRKRMCSLAFERKVFGHERIAKYAYLYAKLHLLIDNTDYVKSLVPHLAWPILALKPPTPRAILAGDPKRNHIVADYWLKQSVCFWPDVPSVPHPSEPGSVVYTHDLRPTLDLDASSMLASLAATTKTFVDKNCPWPTEPYPFVSVQFADDKLGHSWTNGVVLHRQLPTYSWDGKTAKMAFWNQSPFRAAKAAKIITLDSGDDDENNADDPDYSENDVLSDHLDTEIDAELQDTDE</sequence>
<evidence type="ECO:0000256" key="2">
    <source>
        <dbReference type="SAM" id="MobiDB-lite"/>
    </source>
</evidence>
<accession>A0A425DK58</accession>
<dbReference type="AlphaFoldDB" id="A0A425DK58"/>
<keyword evidence="4" id="KW-1185">Reference proteome</keyword>
<dbReference type="VEuPathDB" id="FungiDB:H257_04162"/>
<comment type="caution">
    <text evidence="3">The sequence shown here is derived from an EMBL/GenBank/DDBJ whole genome shotgun (WGS) entry which is preliminary data.</text>
</comment>
<dbReference type="EMBL" id="MZMZ02001243">
    <property type="protein sequence ID" value="RQM29627.1"/>
    <property type="molecule type" value="Genomic_DNA"/>
</dbReference>
<feature type="compositionally biased region" description="Acidic residues" evidence="2">
    <location>
        <begin position="270"/>
        <end position="285"/>
    </location>
</feature>
<proteinExistence type="predicted"/>
<evidence type="ECO:0000256" key="1">
    <source>
        <dbReference type="SAM" id="Coils"/>
    </source>
</evidence>
<gene>
    <name evidence="3" type="ORF">B5M09_009721</name>
</gene>
<feature type="region of interest" description="Disordered" evidence="2">
    <location>
        <begin position="269"/>
        <end position="306"/>
    </location>
</feature>
<feature type="coiled-coil region" evidence="1">
    <location>
        <begin position="27"/>
        <end position="61"/>
    </location>
</feature>